<dbReference type="InterPro" id="IPR000719">
    <property type="entry name" value="Prot_kinase_dom"/>
</dbReference>
<dbReference type="AlphaFoldDB" id="A0A7S3KWJ7"/>
<dbReference type="SMART" id="SM00054">
    <property type="entry name" value="EFh"/>
    <property type="match status" value="4"/>
</dbReference>
<proteinExistence type="inferred from homology"/>
<evidence type="ECO:0000256" key="4">
    <source>
        <dbReference type="ARBA" id="ARBA00022840"/>
    </source>
</evidence>
<dbReference type="SUPFAM" id="SSF56112">
    <property type="entry name" value="Protein kinase-like (PK-like)"/>
    <property type="match status" value="1"/>
</dbReference>
<feature type="domain" description="EF-hand" evidence="8">
    <location>
        <begin position="400"/>
        <end position="428"/>
    </location>
</feature>
<dbReference type="GO" id="GO:0004672">
    <property type="term" value="F:protein kinase activity"/>
    <property type="evidence" value="ECO:0007669"/>
    <property type="project" value="InterPro"/>
</dbReference>
<dbReference type="InterPro" id="IPR018247">
    <property type="entry name" value="EF_Hand_1_Ca_BS"/>
</dbReference>
<dbReference type="GO" id="GO:0005524">
    <property type="term" value="F:ATP binding"/>
    <property type="evidence" value="ECO:0007669"/>
    <property type="project" value="UniProtKB-UniRule"/>
</dbReference>
<dbReference type="PROSITE" id="PS00018">
    <property type="entry name" value="EF_HAND_1"/>
    <property type="match status" value="3"/>
</dbReference>
<dbReference type="PROSITE" id="PS50011">
    <property type="entry name" value="PROTEIN_KINASE_DOM"/>
    <property type="match status" value="1"/>
</dbReference>
<accession>A0A7S3KWJ7</accession>
<dbReference type="Gene3D" id="1.10.238.10">
    <property type="entry name" value="EF-hand"/>
    <property type="match status" value="2"/>
</dbReference>
<dbReference type="FunFam" id="1.10.238.10:FF:000003">
    <property type="entry name" value="Calmodulin A"/>
    <property type="match status" value="1"/>
</dbReference>
<comment type="similarity">
    <text evidence="5">Belongs to the protein kinase superfamily. Ser/Thr protein kinase family. CDPK subfamily.</text>
</comment>
<dbReference type="SMART" id="SM00220">
    <property type="entry name" value="S_TKc"/>
    <property type="match status" value="1"/>
</dbReference>
<evidence type="ECO:0000313" key="9">
    <source>
        <dbReference type="EMBL" id="CAE0402845.1"/>
    </source>
</evidence>
<evidence type="ECO:0000256" key="5">
    <source>
        <dbReference type="ARBA" id="ARBA00024334"/>
    </source>
</evidence>
<dbReference type="FunFam" id="1.10.510.10:FF:000571">
    <property type="entry name" value="Maternal embryonic leucine zipper kinase"/>
    <property type="match status" value="1"/>
</dbReference>
<keyword evidence="3" id="KW-0106">Calcium</keyword>
<dbReference type="Pfam" id="PF00069">
    <property type="entry name" value="Pkinase"/>
    <property type="match status" value="1"/>
</dbReference>
<evidence type="ECO:0000259" key="8">
    <source>
        <dbReference type="PROSITE" id="PS50222"/>
    </source>
</evidence>
<evidence type="ECO:0008006" key="10">
    <source>
        <dbReference type="Google" id="ProtNLM"/>
    </source>
</evidence>
<dbReference type="CDD" id="cd00051">
    <property type="entry name" value="EFh"/>
    <property type="match status" value="2"/>
</dbReference>
<dbReference type="SUPFAM" id="SSF47473">
    <property type="entry name" value="EF-hand"/>
    <property type="match status" value="1"/>
</dbReference>
<feature type="domain" description="EF-hand" evidence="8">
    <location>
        <begin position="492"/>
        <end position="525"/>
    </location>
</feature>
<dbReference type="Gene3D" id="1.10.510.10">
    <property type="entry name" value="Transferase(Phosphotransferase) domain 1"/>
    <property type="match status" value="1"/>
</dbReference>
<feature type="domain" description="Protein kinase" evidence="7">
    <location>
        <begin position="47"/>
        <end position="320"/>
    </location>
</feature>
<organism evidence="9">
    <name type="scientific">Amphora coffeiformis</name>
    <dbReference type="NCBI Taxonomy" id="265554"/>
    <lineage>
        <taxon>Eukaryota</taxon>
        <taxon>Sar</taxon>
        <taxon>Stramenopiles</taxon>
        <taxon>Ochrophyta</taxon>
        <taxon>Bacillariophyta</taxon>
        <taxon>Bacillariophyceae</taxon>
        <taxon>Bacillariophycidae</taxon>
        <taxon>Thalassiophysales</taxon>
        <taxon>Catenulaceae</taxon>
        <taxon>Amphora</taxon>
    </lineage>
</organism>
<reference evidence="9" key="1">
    <citation type="submission" date="2021-01" db="EMBL/GenBank/DDBJ databases">
        <authorList>
            <person name="Corre E."/>
            <person name="Pelletier E."/>
            <person name="Niang G."/>
            <person name="Scheremetjew M."/>
            <person name="Finn R."/>
            <person name="Kale V."/>
            <person name="Holt S."/>
            <person name="Cochrane G."/>
            <person name="Meng A."/>
            <person name="Brown T."/>
            <person name="Cohen L."/>
        </authorList>
    </citation>
    <scope>NUCLEOTIDE SEQUENCE</scope>
    <source>
        <strain evidence="9">CCMP127</strain>
    </source>
</reference>
<evidence type="ECO:0000256" key="1">
    <source>
        <dbReference type="ARBA" id="ARBA00022737"/>
    </source>
</evidence>
<sequence length="525" mass="59629">MSRLFLNATRSPKLWAAVGGGSAIVLTAWKYPQTSDLEQPFRVKRAYDVQKVLGQGAFGVVYEAVRKQDGTPVALKRMSRKFTETKSFESEVDVLDHLCRVRGGHAHICRLYDKHEDPKHYYLVMELLRGGELMDHLIQHGPYSEGTAATFLRQFAEALVFLHSSGVTHSDLKLENLMLSTNEETTAQLKVVDFGSARRVNLHKEEDGPEKIGGTTAYNPPEYFIKGARLSRSADLWSAGCITYILLTGSHPFDKYGRATDEDIARTLFSLNRNPKAVEVAFDERVKGLSPSCVDLLHRLLEPNPKKRMTGQEFLLHPWVQGLTASWETMQDSHRKLEAYWQATFRREILKKFRHNGSASNDDLLKMFQAIDLDGNGTLEPNEVVTVLKDLGVDAPHSGDMFASLDLDMSGKISFKEFKAIMRQRFGKGVGLRREYWQDRFQSNVLQKFDSKHLDLNKEQLREMFLAMDLDGNGVLSAHEIRVVLRSTGQSEEAISQMVAAVDFDEDGGVSWEEFWQVMRRRIDH</sequence>
<feature type="domain" description="EF-hand" evidence="8">
    <location>
        <begin position="359"/>
        <end position="394"/>
    </location>
</feature>
<dbReference type="InterPro" id="IPR017441">
    <property type="entry name" value="Protein_kinase_ATP_BS"/>
</dbReference>
<name>A0A7S3KWJ7_9STRA</name>
<evidence type="ECO:0000256" key="3">
    <source>
        <dbReference type="ARBA" id="ARBA00022837"/>
    </source>
</evidence>
<gene>
    <name evidence="9" type="ORF">ACOF00016_LOCUS1096</name>
</gene>
<keyword evidence="1" id="KW-0677">Repeat</keyword>
<dbReference type="InterPro" id="IPR008271">
    <property type="entry name" value="Ser/Thr_kinase_AS"/>
</dbReference>
<dbReference type="PROSITE" id="PS50222">
    <property type="entry name" value="EF_HAND_2"/>
    <property type="match status" value="4"/>
</dbReference>
<protein>
    <recommendedName>
        <fullName evidence="10">Calmodulin</fullName>
    </recommendedName>
</protein>
<feature type="domain" description="EF-hand" evidence="8">
    <location>
        <begin position="456"/>
        <end position="491"/>
    </location>
</feature>
<dbReference type="EMBL" id="HBIM01001262">
    <property type="protein sequence ID" value="CAE0402845.1"/>
    <property type="molecule type" value="Transcribed_RNA"/>
</dbReference>
<dbReference type="PROSITE" id="PS00107">
    <property type="entry name" value="PROTEIN_KINASE_ATP"/>
    <property type="match status" value="1"/>
</dbReference>
<evidence type="ECO:0000259" key="7">
    <source>
        <dbReference type="PROSITE" id="PS50011"/>
    </source>
</evidence>
<evidence type="ECO:0000256" key="6">
    <source>
        <dbReference type="PROSITE-ProRule" id="PRU10141"/>
    </source>
</evidence>
<dbReference type="InterPro" id="IPR002048">
    <property type="entry name" value="EF_hand_dom"/>
</dbReference>
<dbReference type="PROSITE" id="PS00108">
    <property type="entry name" value="PROTEIN_KINASE_ST"/>
    <property type="match status" value="1"/>
</dbReference>
<dbReference type="PANTHER" id="PTHR24347">
    <property type="entry name" value="SERINE/THREONINE-PROTEIN KINASE"/>
    <property type="match status" value="1"/>
</dbReference>
<dbReference type="Pfam" id="PF13499">
    <property type="entry name" value="EF-hand_7"/>
    <property type="match status" value="2"/>
</dbReference>
<dbReference type="InterPro" id="IPR011009">
    <property type="entry name" value="Kinase-like_dom_sf"/>
</dbReference>
<dbReference type="GO" id="GO:0005509">
    <property type="term" value="F:calcium ion binding"/>
    <property type="evidence" value="ECO:0007669"/>
    <property type="project" value="InterPro"/>
</dbReference>
<keyword evidence="4 6" id="KW-0067">ATP-binding</keyword>
<evidence type="ECO:0000256" key="2">
    <source>
        <dbReference type="ARBA" id="ARBA00022741"/>
    </source>
</evidence>
<keyword evidence="2 6" id="KW-0547">Nucleotide-binding</keyword>
<dbReference type="InterPro" id="IPR011992">
    <property type="entry name" value="EF-hand-dom_pair"/>
</dbReference>
<feature type="binding site" evidence="6">
    <location>
        <position position="76"/>
    </location>
    <ligand>
        <name>ATP</name>
        <dbReference type="ChEBI" id="CHEBI:30616"/>
    </ligand>
</feature>